<dbReference type="RefSeq" id="WP_285670588.1">
    <property type="nucleotide sequence ID" value="NZ_BSYI01000006.1"/>
</dbReference>
<feature type="region of interest" description="Disordered" evidence="3">
    <location>
        <begin position="199"/>
        <end position="268"/>
    </location>
</feature>
<proteinExistence type="predicted"/>
<gene>
    <name evidence="5" type="ORF">LNKW23_10720</name>
</gene>
<dbReference type="Pfam" id="PF00353">
    <property type="entry name" value="HemolysinCabind"/>
    <property type="match status" value="5"/>
</dbReference>
<evidence type="ECO:0000256" key="2">
    <source>
        <dbReference type="ARBA" id="ARBA00022525"/>
    </source>
</evidence>
<comment type="caution">
    <text evidence="5">The sequence shown here is derived from an EMBL/GenBank/DDBJ whole genome shotgun (WGS) entry which is preliminary data.</text>
</comment>
<organism evidence="5 6">
    <name type="scientific">Paralimibaculum aggregatum</name>
    <dbReference type="NCBI Taxonomy" id="3036245"/>
    <lineage>
        <taxon>Bacteria</taxon>
        <taxon>Pseudomonadati</taxon>
        <taxon>Pseudomonadota</taxon>
        <taxon>Alphaproteobacteria</taxon>
        <taxon>Rhodobacterales</taxon>
        <taxon>Paracoccaceae</taxon>
        <taxon>Paralimibaculum</taxon>
    </lineage>
</organism>
<accession>A0ABQ6LET7</accession>
<dbReference type="PANTHER" id="PTHR38340:SF1">
    <property type="entry name" value="S-LAYER PROTEIN"/>
    <property type="match status" value="1"/>
</dbReference>
<evidence type="ECO:0000256" key="3">
    <source>
        <dbReference type="SAM" id="MobiDB-lite"/>
    </source>
</evidence>
<dbReference type="InterPro" id="IPR050557">
    <property type="entry name" value="RTX_toxin/Mannuronan_C5-epim"/>
</dbReference>
<name>A0ABQ6LET7_9RHOB</name>
<feature type="domain" description="DUF4214" evidence="4">
    <location>
        <begin position="577"/>
        <end position="630"/>
    </location>
</feature>
<sequence>MIELANFVRLPGGINMATGPEGGVTQVFRTNLSATGFTTVTSITITDTGATNTGIGRFSGFDLDGLVISTALVQSAAAVEGIEGSSIFPGNLSASDVVFRPGENVPGPDPGPLVGTDAEGNLLLGEIRLGDLGNASDSGFLSLGRGGEITITFPAPLVLAPNTYLYLGEWDPNGESVGGEGRTARVVVDGRMSVDGGIEGDAGPNLLHGTAGNDTLRGLDGNDTLEGLGGNDRLEGGNGRDTLRGQAGNDQLFGSAGGDRLEGGDGADTLDGGAGFDTLFGQGGADAIFAGADADTVFGGAGNDFLDGNDGFDSLDGGGGNDFIDGDNGNDTLLGGDGADTLDGWTGNDLLRGGGGHDSLLGFSGADTLEGGDGNDTLLGESEADRLLGGNGNDVLDGGPGSDTVLAGNGNDQILMFPLSFIGNEVIDGGGGRDAVVYDGARSAFTITEAGGSVTVAGPGGIDTLTGVDTLEFADGATVFLTTARIRSGFSLVDAEANREIGAVDIAFLYEAGLNRNGAIDSGGLNFWIDVFEGDYVAETNLHGQGLSFNAIALFFFDSAEFAALVRDAYGLNATPDNISNAQYLDLLYENILGREPEPLGRAFWLSALDAGLPRHVVLAEFAKSPENQTVDPPFDPLALEEVEPGTWEIGSGGQGATNGNDTLQGTSGADFLNGLAGNDVLLGFGGGDTLVGAEGDDTVDGGSGFDTAVFASNFSEYIVVGTASLALIDGPSGFDELIGIELLEFADVFLTLPDSPVQAIEDEFALVAGNVFALDVLANDLPGADFLDLAVIGVDGSGLLGSISISQDRSTILYDTEDAFDFLAPGEVIFESFSYSVTDGFTIEEASVVVAVEGAGGGLADMVIDFFDITDGTSGDSFFPGDPVFLTMSYGNLGGEPGDLEIGFYLSPDANVTTSDIFLDFVDVGVVGPGEFGSIDTANPPILDGEVAFDIPDGLAPGTYWIAAIADDIDDITESNEANNTSFADDITVFGDIFI</sequence>
<dbReference type="Pfam" id="PF13946">
    <property type="entry name" value="DUF4214"/>
    <property type="match status" value="1"/>
</dbReference>
<dbReference type="SUPFAM" id="SSF51120">
    <property type="entry name" value="beta-Roll"/>
    <property type="match status" value="3"/>
</dbReference>
<dbReference type="InterPro" id="IPR001343">
    <property type="entry name" value="Hemolysn_Ca-bd"/>
</dbReference>
<evidence type="ECO:0000256" key="1">
    <source>
        <dbReference type="ARBA" id="ARBA00004613"/>
    </source>
</evidence>
<dbReference type="InterPro" id="IPR013783">
    <property type="entry name" value="Ig-like_fold"/>
</dbReference>
<dbReference type="PRINTS" id="PR00313">
    <property type="entry name" value="CABNDNGRPT"/>
</dbReference>
<dbReference type="Proteomes" id="UP001239909">
    <property type="component" value="Unassembled WGS sequence"/>
</dbReference>
<evidence type="ECO:0000259" key="4">
    <source>
        <dbReference type="Pfam" id="PF13946"/>
    </source>
</evidence>
<dbReference type="PROSITE" id="PS00330">
    <property type="entry name" value="HEMOLYSIN_CALCIUM"/>
    <property type="match status" value="5"/>
</dbReference>
<dbReference type="InterPro" id="IPR018511">
    <property type="entry name" value="Hemolysin-typ_Ca-bd_CS"/>
</dbReference>
<dbReference type="Gene3D" id="2.150.10.10">
    <property type="entry name" value="Serralysin-like metalloprotease, C-terminal"/>
    <property type="match status" value="5"/>
</dbReference>
<dbReference type="PANTHER" id="PTHR38340">
    <property type="entry name" value="S-LAYER PROTEIN"/>
    <property type="match status" value="1"/>
</dbReference>
<dbReference type="EMBL" id="BSYI01000006">
    <property type="protein sequence ID" value="GMG81859.1"/>
    <property type="molecule type" value="Genomic_DNA"/>
</dbReference>
<protein>
    <recommendedName>
        <fullName evidence="4">DUF4214 domain-containing protein</fullName>
    </recommendedName>
</protein>
<keyword evidence="6" id="KW-1185">Reference proteome</keyword>
<dbReference type="InterPro" id="IPR011049">
    <property type="entry name" value="Serralysin-like_metalloprot_C"/>
</dbReference>
<dbReference type="Gene3D" id="2.60.40.10">
    <property type="entry name" value="Immunoglobulins"/>
    <property type="match status" value="1"/>
</dbReference>
<reference evidence="5 6" key="1">
    <citation type="submission" date="2023-04" db="EMBL/GenBank/DDBJ databases">
        <title>Marinoamorphus aggregata gen. nov., sp. Nov., isolate from tissue of brittle star Ophioplocus japonicus.</title>
        <authorList>
            <person name="Kawano K."/>
            <person name="Sawayama S."/>
            <person name="Nakagawa S."/>
        </authorList>
    </citation>
    <scope>NUCLEOTIDE SEQUENCE [LARGE SCALE GENOMIC DNA]</scope>
    <source>
        <strain evidence="5 6">NKW23</strain>
    </source>
</reference>
<keyword evidence="2" id="KW-0964">Secreted</keyword>
<comment type="subcellular location">
    <subcellularLocation>
        <location evidence="1">Secreted</location>
    </subcellularLocation>
</comment>
<evidence type="ECO:0000313" key="5">
    <source>
        <dbReference type="EMBL" id="GMG81859.1"/>
    </source>
</evidence>
<dbReference type="InterPro" id="IPR025282">
    <property type="entry name" value="DUF4214"/>
</dbReference>
<evidence type="ECO:0000313" key="6">
    <source>
        <dbReference type="Proteomes" id="UP001239909"/>
    </source>
</evidence>